<dbReference type="Proteomes" id="UP000240303">
    <property type="component" value="Segment"/>
</dbReference>
<keyword evidence="3" id="KW-1227">Viral tail protein</keyword>
<dbReference type="GO" id="GO:0098015">
    <property type="term" value="C:virus tail"/>
    <property type="evidence" value="ECO:0007669"/>
    <property type="project" value="UniProtKB-KW"/>
</dbReference>
<reference evidence="11" key="1">
    <citation type="submission" date="2017-10" db="EMBL/GenBank/DDBJ databases">
        <authorList>
            <person name="Skurnik M."/>
        </authorList>
    </citation>
    <scope>NUCLEOTIDE SEQUENCE [LARGE SCALE GENOMIC DNA]</scope>
</reference>
<evidence type="ECO:0000256" key="2">
    <source>
        <dbReference type="ARBA" id="ARBA00022581"/>
    </source>
</evidence>
<feature type="compositionally biased region" description="Low complexity" evidence="8">
    <location>
        <begin position="218"/>
        <end position="246"/>
    </location>
</feature>
<name>A0A2C9D011_9CAUD</name>
<feature type="compositionally biased region" description="Polar residues" evidence="8">
    <location>
        <begin position="199"/>
        <end position="217"/>
    </location>
</feature>
<keyword evidence="11" id="KW-1185">Reference proteome</keyword>
<comment type="subcellular location">
    <subcellularLocation>
        <location evidence="1">Virion</location>
    </subcellularLocation>
</comment>
<protein>
    <submittedName>
        <fullName evidence="10">Phage tail fibers</fullName>
    </submittedName>
</protein>
<proteinExistence type="predicted"/>
<keyword evidence="6" id="KW-1233">Viral attachment to host adhesion receptor</keyword>
<evidence type="ECO:0000256" key="1">
    <source>
        <dbReference type="ARBA" id="ARBA00004328"/>
    </source>
</evidence>
<dbReference type="EMBL" id="LT960606">
    <property type="protein sequence ID" value="SOL37536.1"/>
    <property type="molecule type" value="Genomic_DNA"/>
</dbReference>
<dbReference type="GO" id="GO:0098671">
    <property type="term" value="P:adhesion receptor-mediated virion attachment to host cell"/>
    <property type="evidence" value="ECO:0007669"/>
    <property type="project" value="UniProtKB-KW"/>
</dbReference>
<evidence type="ECO:0000256" key="3">
    <source>
        <dbReference type="ARBA" id="ARBA00022732"/>
    </source>
</evidence>
<dbReference type="GO" id="GO:0046718">
    <property type="term" value="P:symbiont entry into host cell"/>
    <property type="evidence" value="ECO:0007669"/>
    <property type="project" value="UniProtKB-KW"/>
</dbReference>
<keyword evidence="4" id="KW-1161">Viral attachment to host cell</keyword>
<keyword evidence="5" id="KW-0946">Virion</keyword>
<gene>
    <name evidence="10" type="primary">g040</name>
</gene>
<dbReference type="Pfam" id="PF03906">
    <property type="entry name" value="Phage_T7_tail"/>
    <property type="match status" value="1"/>
</dbReference>
<feature type="region of interest" description="Disordered" evidence="8">
    <location>
        <begin position="159"/>
        <end position="249"/>
    </location>
</feature>
<keyword evidence="7" id="KW-1160">Virus entry into host cell</keyword>
<sequence>MALNIRTVMTYPLDGSNVNFTITFEYLARKFITVTLIGTDRKELILNQDYRFTSKNQITLTKAWGPSDGYANIEIRRFTSATERLVDFADGSILRAYDLNISQVQTLHVAEEARDLTADTIGVNNDGNLDARGRRIVNLADGVDVGDAVTVRQQQNWADSALNQANRSKQEADRSEAAANRSSASASAALASEQKAKTSENNAQVSETNAKTSETNAKTSENLASASSSSAKVSETNSKTSETNSKASEERAILEAGKLGNMNDFAATIKTVTGNDVVMKGKFSVDNGLQSNAGITYLNVNTATITALRTQGDIEVFPPIGGQPNGEGGQMRLKGADGGNTGGFIDVDSVGTLRIVKEGSGAGLKVSFDTAGNMLVHSNFYALTGGVKLNSSGTVVLGPDGNIESSIYKDGNIHADLNKRILQGENRRLVATDIWFGDLTGAGPWNIGPVGNMVGGTLGIKVNKDGEDLWLVLSMSPFDDMKYTLAGRGNLSVDIRIWGGTQIEVTRVTNCDVRQLQLWK</sequence>
<dbReference type="InterPro" id="IPR005604">
    <property type="entry name" value="Phage_T7_tail_fibre-like_N"/>
</dbReference>
<feature type="compositionally biased region" description="Low complexity" evidence="8">
    <location>
        <begin position="177"/>
        <end position="193"/>
    </location>
</feature>
<evidence type="ECO:0000256" key="6">
    <source>
        <dbReference type="ARBA" id="ARBA00023165"/>
    </source>
</evidence>
<evidence type="ECO:0000313" key="11">
    <source>
        <dbReference type="Proteomes" id="UP000240303"/>
    </source>
</evidence>
<dbReference type="KEGG" id="vg:54989547"/>
<keyword evidence="2" id="KW-0945">Host-virus interaction</keyword>
<dbReference type="GeneID" id="54989547"/>
<evidence type="ECO:0000256" key="4">
    <source>
        <dbReference type="ARBA" id="ARBA00022804"/>
    </source>
</evidence>
<evidence type="ECO:0000313" key="10">
    <source>
        <dbReference type="EMBL" id="SOL37536.1"/>
    </source>
</evidence>
<organism evidence="10 11">
    <name type="scientific">Yersinia phage fPS-9</name>
    <dbReference type="NCBI Taxonomy" id="2052746"/>
    <lineage>
        <taxon>Viruses</taxon>
        <taxon>Duplodnaviria</taxon>
        <taxon>Heunggongvirae</taxon>
        <taxon>Uroviricota</taxon>
        <taxon>Caudoviricetes</taxon>
        <taxon>Autographivirales</taxon>
        <taxon>Autotranscriptaviridae</taxon>
        <taxon>Studiervirinae</taxon>
        <taxon>Helsettvirus</taxon>
        <taxon>Helsettvirus fPS9</taxon>
    </lineage>
</organism>
<feature type="domain" description="Bacteriophage T7 tail fibre protein-like N-terminal" evidence="9">
    <location>
        <begin position="1"/>
        <end position="131"/>
    </location>
</feature>
<evidence type="ECO:0000259" key="9">
    <source>
        <dbReference type="Pfam" id="PF03906"/>
    </source>
</evidence>
<dbReference type="RefSeq" id="YP_009799068.1">
    <property type="nucleotide sequence ID" value="NC_047934.1"/>
</dbReference>
<evidence type="ECO:0000256" key="7">
    <source>
        <dbReference type="ARBA" id="ARBA00023296"/>
    </source>
</evidence>
<evidence type="ECO:0000256" key="8">
    <source>
        <dbReference type="SAM" id="MobiDB-lite"/>
    </source>
</evidence>
<accession>A0A2C9D011</accession>
<evidence type="ECO:0000256" key="5">
    <source>
        <dbReference type="ARBA" id="ARBA00022844"/>
    </source>
</evidence>